<dbReference type="Gene3D" id="3.10.150.10">
    <property type="entry name" value="DNA Polymerase III, subunit A, domain 2"/>
    <property type="match status" value="3"/>
</dbReference>
<evidence type="ECO:0000256" key="7">
    <source>
        <dbReference type="ARBA" id="ARBA00022705"/>
    </source>
</evidence>
<evidence type="ECO:0000259" key="12">
    <source>
        <dbReference type="Pfam" id="PF00712"/>
    </source>
</evidence>
<keyword evidence="5 14" id="KW-0808">Transferase</keyword>
<gene>
    <name evidence="14" type="primary">dnaN</name>
    <name evidence="14" type="ordered locus">CHAB381_0003</name>
</gene>
<name>A7HZD4_CAMHC</name>
<dbReference type="GO" id="GO:0008408">
    <property type="term" value="F:3'-5' exonuclease activity"/>
    <property type="evidence" value="ECO:0007669"/>
    <property type="project" value="InterPro"/>
</dbReference>
<dbReference type="Pfam" id="PF00712">
    <property type="entry name" value="DNA_pol3_beta"/>
    <property type="match status" value="1"/>
</dbReference>
<dbReference type="InterPro" id="IPR022634">
    <property type="entry name" value="DNA_polIII_beta_N"/>
</dbReference>
<evidence type="ECO:0000256" key="10">
    <source>
        <dbReference type="ARBA" id="ARBA00030988"/>
    </source>
</evidence>
<evidence type="ECO:0000256" key="1">
    <source>
        <dbReference type="ARBA" id="ARBA00004496"/>
    </source>
</evidence>
<keyword evidence="6 14" id="KW-0548">Nucleotidyltransferase</keyword>
<dbReference type="GO" id="GO:0006271">
    <property type="term" value="P:DNA strand elongation involved in DNA replication"/>
    <property type="evidence" value="ECO:0007669"/>
    <property type="project" value="TreeGrafter"/>
</dbReference>
<evidence type="ECO:0000259" key="13">
    <source>
        <dbReference type="Pfam" id="PF02767"/>
    </source>
</evidence>
<keyword evidence="9" id="KW-0238">DNA-binding</keyword>
<dbReference type="PANTHER" id="PTHR30478:SF0">
    <property type="entry name" value="BETA SLIDING CLAMP"/>
    <property type="match status" value="1"/>
</dbReference>
<dbReference type="Pfam" id="PF02767">
    <property type="entry name" value="DNA_pol3_beta_2"/>
    <property type="match status" value="1"/>
</dbReference>
<organism evidence="14 15">
    <name type="scientific">Campylobacter hominis (strain ATCC BAA-381 / DSM 21671 / CCUG 45161 / LMG 19568 / NCTC 13146 / CH001A)</name>
    <dbReference type="NCBI Taxonomy" id="360107"/>
    <lineage>
        <taxon>Bacteria</taxon>
        <taxon>Pseudomonadati</taxon>
        <taxon>Campylobacterota</taxon>
        <taxon>Epsilonproteobacteria</taxon>
        <taxon>Campylobacterales</taxon>
        <taxon>Campylobacteraceae</taxon>
        <taxon>Campylobacter</taxon>
    </lineage>
</organism>
<evidence type="ECO:0000313" key="14">
    <source>
        <dbReference type="EMBL" id="ABS51365.1"/>
    </source>
</evidence>
<keyword evidence="8" id="KW-0239">DNA-directed DNA polymerase</keyword>
<dbReference type="PANTHER" id="PTHR30478">
    <property type="entry name" value="DNA POLYMERASE III SUBUNIT BETA"/>
    <property type="match status" value="1"/>
</dbReference>
<dbReference type="GO" id="GO:0003887">
    <property type="term" value="F:DNA-directed DNA polymerase activity"/>
    <property type="evidence" value="ECO:0007669"/>
    <property type="project" value="UniProtKB-KW"/>
</dbReference>
<dbReference type="EMBL" id="CP000776">
    <property type="protein sequence ID" value="ABS51365.1"/>
    <property type="molecule type" value="Genomic_DNA"/>
</dbReference>
<dbReference type="InterPro" id="IPR046938">
    <property type="entry name" value="DNA_clamp_sf"/>
</dbReference>
<protein>
    <recommendedName>
        <fullName evidence="3">Beta sliding clamp</fullName>
    </recommendedName>
    <alternativeName>
        <fullName evidence="11">Beta-clamp processivity factor</fullName>
    </alternativeName>
    <alternativeName>
        <fullName evidence="10">DNA polymerase III beta sliding clamp subunit</fullName>
    </alternativeName>
</protein>
<feature type="domain" description="DNA polymerase III beta sliding clamp central" evidence="13">
    <location>
        <begin position="132"/>
        <end position="238"/>
    </location>
</feature>
<keyword evidence="15" id="KW-1185">Reference proteome</keyword>
<dbReference type="SMART" id="SM00480">
    <property type="entry name" value="POL3Bc"/>
    <property type="match status" value="1"/>
</dbReference>
<dbReference type="Proteomes" id="UP000002407">
    <property type="component" value="Chromosome"/>
</dbReference>
<proteinExistence type="inferred from homology"/>
<evidence type="ECO:0000256" key="2">
    <source>
        <dbReference type="ARBA" id="ARBA00010752"/>
    </source>
</evidence>
<dbReference type="InterPro" id="IPR001001">
    <property type="entry name" value="DNA_polIII_beta"/>
</dbReference>
<accession>A7HZD4</accession>
<evidence type="ECO:0000256" key="9">
    <source>
        <dbReference type="ARBA" id="ARBA00023125"/>
    </source>
</evidence>
<dbReference type="GO" id="GO:0003677">
    <property type="term" value="F:DNA binding"/>
    <property type="evidence" value="ECO:0007669"/>
    <property type="project" value="UniProtKB-KW"/>
</dbReference>
<dbReference type="RefSeq" id="WP_011991472.1">
    <property type="nucleotide sequence ID" value="NC_009714.1"/>
</dbReference>
<evidence type="ECO:0000256" key="4">
    <source>
        <dbReference type="ARBA" id="ARBA00022490"/>
    </source>
</evidence>
<keyword evidence="4" id="KW-0963">Cytoplasm</keyword>
<comment type="subcellular location">
    <subcellularLocation>
        <location evidence="1">Cytoplasm</location>
    </subcellularLocation>
</comment>
<evidence type="ECO:0000256" key="6">
    <source>
        <dbReference type="ARBA" id="ARBA00022695"/>
    </source>
</evidence>
<evidence type="ECO:0000256" key="11">
    <source>
        <dbReference type="ARBA" id="ARBA00033276"/>
    </source>
</evidence>
<sequence>MKVIVKKGVLESIVSYTNPYLEKKDLSSITSHILISAMDGVLSIKATDHEIGLSYKNRNVTVIDEGYATANGSKLMNAIKGLEDDEITLETAGNSLFVKQKRSKYKLPMYNYTDFPEFPTIENKNRFEINSIILGRSLKKIFPSIDTNNPKYELNGALIDIKEKQINLVSTDTKRLSLYTIPNQTSTANEKIIIPKKAINEIQKLFSDKVEIFYDANVFLAVSESFEFFSKLINGKFPMYDKLVDTVYSQSVMLPRDKMVEGIKAINSMCDSMKITIKNNSILFESISEDNSEAKTEIETSIQIENQIEFSIRNKFLMDFLSNIEENSFKFDFNNEKTAFCVSSGDLKTIIMPIIA</sequence>
<keyword evidence="7" id="KW-0235">DNA replication</keyword>
<dbReference type="AlphaFoldDB" id="A7HZD4"/>
<evidence type="ECO:0000256" key="8">
    <source>
        <dbReference type="ARBA" id="ARBA00022932"/>
    </source>
</evidence>
<dbReference type="SUPFAM" id="SSF55979">
    <property type="entry name" value="DNA clamp"/>
    <property type="match status" value="3"/>
</dbReference>
<dbReference type="GO" id="GO:0009360">
    <property type="term" value="C:DNA polymerase III complex"/>
    <property type="evidence" value="ECO:0007669"/>
    <property type="project" value="InterPro"/>
</dbReference>
<dbReference type="GO" id="GO:0005737">
    <property type="term" value="C:cytoplasm"/>
    <property type="evidence" value="ECO:0007669"/>
    <property type="project" value="UniProtKB-SubCell"/>
</dbReference>
<dbReference type="OrthoDB" id="8421503at2"/>
<feature type="domain" description="DNA polymerase III beta sliding clamp N-terminal" evidence="12">
    <location>
        <begin position="1"/>
        <end position="118"/>
    </location>
</feature>
<reference evidence="15" key="1">
    <citation type="submission" date="2007-07" db="EMBL/GenBank/DDBJ databases">
        <title>Complete genome sequence of Campylobacter hominis ATCC BAA-381, a commensal isolated from the human gastrointestinal tract.</title>
        <authorList>
            <person name="Fouts D.E."/>
            <person name="Mongodin E.F."/>
            <person name="Puiu D."/>
            <person name="Sebastian Y."/>
            <person name="Miller W.G."/>
            <person name="Mandrell R.E."/>
            <person name="Nelson K.E."/>
        </authorList>
    </citation>
    <scope>NUCLEOTIDE SEQUENCE [LARGE SCALE GENOMIC DNA]</scope>
    <source>
        <strain evidence="15">ATCC BAA-381 / LMG 19568 / NCTC 13146 / CH001A</strain>
    </source>
</reference>
<dbReference type="InterPro" id="IPR022637">
    <property type="entry name" value="DNA_polIII_beta_cen"/>
</dbReference>
<dbReference type="eggNOG" id="COG0592">
    <property type="taxonomic scope" value="Bacteria"/>
</dbReference>
<dbReference type="KEGG" id="cha:CHAB381_0003"/>
<evidence type="ECO:0000256" key="5">
    <source>
        <dbReference type="ARBA" id="ARBA00022679"/>
    </source>
</evidence>
<comment type="similarity">
    <text evidence="2">Belongs to the beta sliding clamp family.</text>
</comment>
<dbReference type="HOGENOM" id="CLU_038149_4_0_7"/>
<evidence type="ECO:0000313" key="15">
    <source>
        <dbReference type="Proteomes" id="UP000002407"/>
    </source>
</evidence>
<dbReference type="CDD" id="cd00140">
    <property type="entry name" value="beta_clamp"/>
    <property type="match status" value="1"/>
</dbReference>
<dbReference type="STRING" id="360107.CHAB381_0003"/>
<dbReference type="NCBIfam" id="TIGR00663">
    <property type="entry name" value="dnan"/>
    <property type="match status" value="1"/>
</dbReference>
<evidence type="ECO:0000256" key="3">
    <source>
        <dbReference type="ARBA" id="ARBA00021035"/>
    </source>
</evidence>